<dbReference type="GO" id="GO:0005634">
    <property type="term" value="C:nucleus"/>
    <property type="evidence" value="ECO:0007669"/>
    <property type="project" value="UniProtKB-SubCell"/>
</dbReference>
<organism evidence="7 8">
    <name type="scientific">Pocillopora damicornis</name>
    <name type="common">Cauliflower coral</name>
    <name type="synonym">Millepora damicornis</name>
    <dbReference type="NCBI Taxonomy" id="46731"/>
    <lineage>
        <taxon>Eukaryota</taxon>
        <taxon>Metazoa</taxon>
        <taxon>Cnidaria</taxon>
        <taxon>Anthozoa</taxon>
        <taxon>Hexacorallia</taxon>
        <taxon>Scleractinia</taxon>
        <taxon>Astrocoeniina</taxon>
        <taxon>Pocilloporidae</taxon>
        <taxon>Pocillopora</taxon>
    </lineage>
</organism>
<evidence type="ECO:0000256" key="2">
    <source>
        <dbReference type="ARBA" id="ARBA00022723"/>
    </source>
</evidence>
<dbReference type="EMBL" id="RCHS01003364">
    <property type="protein sequence ID" value="RMX42485.1"/>
    <property type="molecule type" value="Genomic_DNA"/>
</dbReference>
<dbReference type="InterPro" id="IPR012337">
    <property type="entry name" value="RNaseH-like_sf"/>
</dbReference>
<feature type="domain" description="HAT C-terminal dimerisation" evidence="6">
    <location>
        <begin position="147"/>
        <end position="227"/>
    </location>
</feature>
<name>A0A3M6TM42_POCDA</name>
<dbReference type="GO" id="GO:0046983">
    <property type="term" value="F:protein dimerization activity"/>
    <property type="evidence" value="ECO:0007669"/>
    <property type="project" value="InterPro"/>
</dbReference>
<keyword evidence="4" id="KW-0862">Zinc</keyword>
<proteinExistence type="predicted"/>
<evidence type="ECO:0000256" key="1">
    <source>
        <dbReference type="ARBA" id="ARBA00004123"/>
    </source>
</evidence>
<evidence type="ECO:0000313" key="8">
    <source>
        <dbReference type="Proteomes" id="UP000275408"/>
    </source>
</evidence>
<dbReference type="AlphaFoldDB" id="A0A3M6TM42"/>
<comment type="subcellular location">
    <subcellularLocation>
        <location evidence="1">Nucleus</location>
    </subcellularLocation>
</comment>
<keyword evidence="2" id="KW-0479">Metal-binding</keyword>
<evidence type="ECO:0000259" key="6">
    <source>
        <dbReference type="Pfam" id="PF05699"/>
    </source>
</evidence>
<gene>
    <name evidence="7" type="ORF">pdam_00024947</name>
</gene>
<keyword evidence="8" id="KW-1185">Reference proteome</keyword>
<accession>A0A3M6TM42</accession>
<protein>
    <recommendedName>
        <fullName evidence="6">HAT C-terminal dimerisation domain-containing protein</fullName>
    </recommendedName>
</protein>
<comment type="caution">
    <text evidence="7">The sequence shown here is derived from an EMBL/GenBank/DDBJ whole genome shotgun (WGS) entry which is preliminary data.</text>
</comment>
<dbReference type="Proteomes" id="UP000275408">
    <property type="component" value="Unassembled WGS sequence"/>
</dbReference>
<keyword evidence="5" id="KW-0539">Nucleus</keyword>
<dbReference type="Pfam" id="PF05699">
    <property type="entry name" value="Dimer_Tnp_hAT"/>
    <property type="match status" value="1"/>
</dbReference>
<dbReference type="SUPFAM" id="SSF53098">
    <property type="entry name" value="Ribonuclease H-like"/>
    <property type="match status" value="1"/>
</dbReference>
<evidence type="ECO:0000256" key="3">
    <source>
        <dbReference type="ARBA" id="ARBA00022771"/>
    </source>
</evidence>
<dbReference type="GO" id="GO:0008270">
    <property type="term" value="F:zinc ion binding"/>
    <property type="evidence" value="ECO:0007669"/>
    <property type="project" value="UniProtKB-KW"/>
</dbReference>
<dbReference type="PANTHER" id="PTHR46481:SF10">
    <property type="entry name" value="ZINC FINGER BED DOMAIN-CONTAINING PROTEIN 39"/>
    <property type="match status" value="1"/>
</dbReference>
<evidence type="ECO:0000256" key="4">
    <source>
        <dbReference type="ARBA" id="ARBA00022833"/>
    </source>
</evidence>
<keyword evidence="3" id="KW-0863">Zinc-finger</keyword>
<sequence length="227" mass="25912">MAILKPFEATTKEISADKHVSISKVIPLAKSLQHLTGAITKKDTPLVSNLSYQMRRHFTNIESARMLVMSTLLDPWMKKLAFSDSAAVRQAEQWVVQEMSRHVQTNDSNEDRQPSNTTEAAGLWDLFDSVVKQSTSQGASTSNVTLEARKYFKEPVLARLQDPLLWWKENEQYYELIAKIAKKYLCIPGTSVPAERVFSKAGELVSMRYNWLKPKNVNMFLFLNKNI</sequence>
<dbReference type="InterPro" id="IPR008906">
    <property type="entry name" value="HATC_C_dom"/>
</dbReference>
<dbReference type="PANTHER" id="PTHR46481">
    <property type="entry name" value="ZINC FINGER BED DOMAIN-CONTAINING PROTEIN 4"/>
    <property type="match status" value="1"/>
</dbReference>
<dbReference type="InterPro" id="IPR052035">
    <property type="entry name" value="ZnF_BED_domain_contain"/>
</dbReference>
<evidence type="ECO:0000313" key="7">
    <source>
        <dbReference type="EMBL" id="RMX42485.1"/>
    </source>
</evidence>
<dbReference type="OrthoDB" id="1607513at2759"/>
<reference evidence="7 8" key="1">
    <citation type="journal article" date="2018" name="Sci. Rep.">
        <title>Comparative analysis of the Pocillopora damicornis genome highlights role of immune system in coral evolution.</title>
        <authorList>
            <person name="Cunning R."/>
            <person name="Bay R.A."/>
            <person name="Gillette P."/>
            <person name="Baker A.C."/>
            <person name="Traylor-Knowles N."/>
        </authorList>
    </citation>
    <scope>NUCLEOTIDE SEQUENCE [LARGE SCALE GENOMIC DNA]</scope>
    <source>
        <strain evidence="7">RSMAS</strain>
        <tissue evidence="7">Whole animal</tissue>
    </source>
</reference>
<evidence type="ECO:0000256" key="5">
    <source>
        <dbReference type="ARBA" id="ARBA00023242"/>
    </source>
</evidence>